<feature type="coiled-coil region" evidence="5">
    <location>
        <begin position="240"/>
        <end position="267"/>
    </location>
</feature>
<evidence type="ECO:0000256" key="2">
    <source>
        <dbReference type="ARBA" id="ARBA00022448"/>
    </source>
</evidence>
<evidence type="ECO:0000256" key="1">
    <source>
        <dbReference type="ARBA" id="ARBA00005417"/>
    </source>
</evidence>
<dbReference type="InterPro" id="IPR050683">
    <property type="entry name" value="Bact_Polysacc_Export_ATP-bd"/>
</dbReference>
<keyword evidence="2" id="KW-0813">Transport</keyword>
<dbReference type="Gene3D" id="2.70.50.60">
    <property type="entry name" value="abc- transporter (atp binding component) like domain"/>
    <property type="match status" value="1"/>
</dbReference>
<dbReference type="InterPro" id="IPR027417">
    <property type="entry name" value="P-loop_NTPase"/>
</dbReference>
<protein>
    <submittedName>
        <fullName evidence="7">ABC transporter ATP-binding protein</fullName>
    </submittedName>
</protein>
<accession>A0ABT2HYI1</accession>
<dbReference type="InterPro" id="IPR015860">
    <property type="entry name" value="ABC_transpr_TagH-like"/>
</dbReference>
<reference evidence="7 8" key="1">
    <citation type="submission" date="2022-04" db="EMBL/GenBank/DDBJ databases">
        <title>Human microbiome associated bacterial genomes.</title>
        <authorList>
            <person name="Sandstrom S."/>
            <person name="Salamzade R."/>
            <person name="Kalan L.R."/>
        </authorList>
    </citation>
    <scope>NUCLEOTIDE SEQUENCE [LARGE SCALE GENOMIC DNA]</scope>
    <source>
        <strain evidence="8">p3-SID1799</strain>
    </source>
</reference>
<dbReference type="InterPro" id="IPR003593">
    <property type="entry name" value="AAA+_ATPase"/>
</dbReference>
<dbReference type="Pfam" id="PF00005">
    <property type="entry name" value="ABC_tran"/>
    <property type="match status" value="1"/>
</dbReference>
<evidence type="ECO:0000256" key="3">
    <source>
        <dbReference type="ARBA" id="ARBA00022741"/>
    </source>
</evidence>
<dbReference type="Gene3D" id="3.40.50.300">
    <property type="entry name" value="P-loop containing nucleotide triphosphate hydrolases"/>
    <property type="match status" value="1"/>
</dbReference>
<dbReference type="SUPFAM" id="SSF52540">
    <property type="entry name" value="P-loop containing nucleoside triphosphate hydrolases"/>
    <property type="match status" value="1"/>
</dbReference>
<dbReference type="SMART" id="SM00382">
    <property type="entry name" value="AAA"/>
    <property type="match status" value="1"/>
</dbReference>
<comment type="similarity">
    <text evidence="1">Belongs to the ABC transporter superfamily.</text>
</comment>
<evidence type="ECO:0000259" key="6">
    <source>
        <dbReference type="PROSITE" id="PS50893"/>
    </source>
</evidence>
<dbReference type="EMBL" id="JALXSQ010000039">
    <property type="protein sequence ID" value="MCT2043373.1"/>
    <property type="molecule type" value="Genomic_DNA"/>
</dbReference>
<feature type="domain" description="ABC transporter" evidence="6">
    <location>
        <begin position="8"/>
        <end position="249"/>
    </location>
</feature>
<proteinExistence type="inferred from homology"/>
<dbReference type="PANTHER" id="PTHR46743">
    <property type="entry name" value="TEICHOIC ACIDS EXPORT ATP-BINDING PROTEIN TAGH"/>
    <property type="match status" value="1"/>
</dbReference>
<evidence type="ECO:0000256" key="4">
    <source>
        <dbReference type="ARBA" id="ARBA00022840"/>
    </source>
</evidence>
<dbReference type="Pfam" id="PF14524">
    <property type="entry name" value="Wzt_C"/>
    <property type="match status" value="1"/>
</dbReference>
<evidence type="ECO:0000313" key="7">
    <source>
        <dbReference type="EMBL" id="MCT2043373.1"/>
    </source>
</evidence>
<dbReference type="PROSITE" id="PS50893">
    <property type="entry name" value="ABC_TRANSPORTER_2"/>
    <property type="match status" value="1"/>
</dbReference>
<dbReference type="GO" id="GO:0005524">
    <property type="term" value="F:ATP binding"/>
    <property type="evidence" value="ECO:0007669"/>
    <property type="project" value="UniProtKB-KW"/>
</dbReference>
<keyword evidence="4 7" id="KW-0067">ATP-binding</keyword>
<evidence type="ECO:0000256" key="5">
    <source>
        <dbReference type="SAM" id="Coils"/>
    </source>
</evidence>
<dbReference type="InterPro" id="IPR029439">
    <property type="entry name" value="Wzt_C"/>
</dbReference>
<dbReference type="Proteomes" id="UP001525379">
    <property type="component" value="Unassembled WGS sequence"/>
</dbReference>
<keyword evidence="5" id="KW-0175">Coiled coil</keyword>
<dbReference type="CDD" id="cd03220">
    <property type="entry name" value="ABC_KpsT_Wzt"/>
    <property type="match status" value="1"/>
</dbReference>
<keyword evidence="8" id="KW-1185">Reference proteome</keyword>
<dbReference type="PANTHER" id="PTHR46743:SF2">
    <property type="entry name" value="TEICHOIC ACIDS EXPORT ATP-BINDING PROTEIN TAGH"/>
    <property type="match status" value="1"/>
</dbReference>
<dbReference type="RefSeq" id="WP_206394194.1">
    <property type="nucleotide sequence ID" value="NZ_JAFDPW010000001.1"/>
</dbReference>
<organism evidence="7 8">
    <name type="scientific">Pseudoclavibacter albus</name>
    <dbReference type="NCBI Taxonomy" id="272241"/>
    <lineage>
        <taxon>Bacteria</taxon>
        <taxon>Bacillati</taxon>
        <taxon>Actinomycetota</taxon>
        <taxon>Actinomycetes</taxon>
        <taxon>Micrococcales</taxon>
        <taxon>Microbacteriaceae</taxon>
        <taxon>Pseudoclavibacter</taxon>
    </lineage>
</organism>
<gene>
    <name evidence="7" type="ORF">M3D15_08545</name>
</gene>
<dbReference type="CDD" id="cd10147">
    <property type="entry name" value="Wzt_C-like"/>
    <property type="match status" value="1"/>
</dbReference>
<comment type="caution">
    <text evidence="7">The sequence shown here is derived from an EMBL/GenBank/DDBJ whole genome shotgun (WGS) entry which is preliminary data.</text>
</comment>
<evidence type="ECO:0000313" key="8">
    <source>
        <dbReference type="Proteomes" id="UP001525379"/>
    </source>
</evidence>
<sequence length="412" mass="45313">MTNQPVVIDVQNVSKRFVIRKDKTLKERLLNPGRSRQNREDFWATRELSLQIEAGQTVGLIGPNGAGKSTLLKLIGGIIQPTTGRVLSRGRLAALLELGAGFHPDLTGRENVYLNAAILGLTREQTDEHFEDIVEFSGIREFIDTQVKFYSSGMYVRLAFAVAIHVDPDILLVDEVLAVGDEAFQKKCLDKIQSFQEEGRTIVLVSHSLGQVESLCTRVVVLGQGSVVFDGDPHEGVKLLRSGFETLDEAEEAKARLERERLRDAEVKRLSERVKIGEIRTSADAEGLDSGGNLTIEVDIDAREHLEAWDLGVTVTNSLQQMVTGTTAHRAGLKGIPVEGRQTLTFELPRLPLGAGEYTVSAAMFDDEYREIDRAESATSFSVHCDKASMGPLYTPARGEIAPSGDSETLRR</sequence>
<name>A0ABT2HYI1_9MICO</name>
<keyword evidence="3" id="KW-0547">Nucleotide-binding</keyword>
<dbReference type="InterPro" id="IPR003439">
    <property type="entry name" value="ABC_transporter-like_ATP-bd"/>
</dbReference>